<protein>
    <submittedName>
        <fullName evidence="1">Uncharacterized protein</fullName>
    </submittedName>
</protein>
<evidence type="ECO:0000313" key="1">
    <source>
        <dbReference type="EMBL" id="KAJ3474635.1"/>
    </source>
</evidence>
<proteinExistence type="predicted"/>
<name>A0ACC1QHV1_9HYPO</name>
<keyword evidence="2" id="KW-1185">Reference proteome</keyword>
<organism evidence="1 2">
    <name type="scientific">Lecanicillium saksenae</name>
    <dbReference type="NCBI Taxonomy" id="468837"/>
    <lineage>
        <taxon>Eukaryota</taxon>
        <taxon>Fungi</taxon>
        <taxon>Dikarya</taxon>
        <taxon>Ascomycota</taxon>
        <taxon>Pezizomycotina</taxon>
        <taxon>Sordariomycetes</taxon>
        <taxon>Hypocreomycetidae</taxon>
        <taxon>Hypocreales</taxon>
        <taxon>Cordycipitaceae</taxon>
        <taxon>Lecanicillium</taxon>
    </lineage>
</organism>
<dbReference type="Proteomes" id="UP001148737">
    <property type="component" value="Unassembled WGS sequence"/>
</dbReference>
<comment type="caution">
    <text evidence="1">The sequence shown here is derived from an EMBL/GenBank/DDBJ whole genome shotgun (WGS) entry which is preliminary data.</text>
</comment>
<reference evidence="1" key="1">
    <citation type="submission" date="2022-07" db="EMBL/GenBank/DDBJ databases">
        <title>Genome Sequence of Lecanicillium saksenae.</title>
        <authorList>
            <person name="Buettner E."/>
        </authorList>
    </citation>
    <scope>NUCLEOTIDE SEQUENCE</scope>
    <source>
        <strain evidence="1">VT-O1</strain>
    </source>
</reference>
<gene>
    <name evidence="1" type="ORF">NLG97_g9754</name>
</gene>
<accession>A0ACC1QHV1</accession>
<dbReference type="EMBL" id="JANAKD010002134">
    <property type="protein sequence ID" value="KAJ3474635.1"/>
    <property type="molecule type" value="Genomic_DNA"/>
</dbReference>
<evidence type="ECO:0000313" key="2">
    <source>
        <dbReference type="Proteomes" id="UP001148737"/>
    </source>
</evidence>
<sequence length="356" mass="40334">MIRAANTLQAPRRFLTTGFTVIQPDHKLEEERLPCYRRDEYYPTKIGEVLHGHYQVVAKLGYGTTSTVWLSRDLRCALNVPFAAWSQLTETCDDQYWVLKIYIHNLKHGQELVVYQHLAAAPCNKPDELGFQNVRQAHESFQIKGPAGAHDVLVMKPLAGSWCHGAGLIGLSLLHEADVIHADIHADSLLIALADDSILAQVEQNEIDKPSARKQVGDNTIYVSQYMMSGRGALAWDLLEKANFFEVYDHESQEHNDACHLAAMTALIGAPPREFLERSPRTSKYWDKDGQWIDSAPLPVDRTFESLASTLEGKERDIFLNFIQCFVWWVPEERLTELQGYMNPFLRGGDLPADDE</sequence>